<evidence type="ECO:0000259" key="7">
    <source>
        <dbReference type="PROSITE" id="PS51456"/>
    </source>
</evidence>
<name>A0A7J6CZ21_9TELE</name>
<dbReference type="InterPro" id="IPR051567">
    <property type="entry name" value="Unconventional_Myosin_ATPase"/>
</dbReference>
<feature type="transmembrane region" description="Helical" evidence="6">
    <location>
        <begin position="57"/>
        <end position="80"/>
    </location>
</feature>
<feature type="domain" description="Myosin motor" evidence="7">
    <location>
        <begin position="266"/>
        <end position="504"/>
    </location>
</feature>
<dbReference type="GO" id="GO:0005524">
    <property type="term" value="F:ATP binding"/>
    <property type="evidence" value="ECO:0007669"/>
    <property type="project" value="UniProtKB-UniRule"/>
</dbReference>
<dbReference type="InterPro" id="IPR027417">
    <property type="entry name" value="P-loop_NTPase"/>
</dbReference>
<dbReference type="GO" id="GO:0048731">
    <property type="term" value="P:system development"/>
    <property type="evidence" value="ECO:0007669"/>
    <property type="project" value="UniProtKB-ARBA"/>
</dbReference>
<dbReference type="EMBL" id="JAAMOB010000006">
    <property type="protein sequence ID" value="KAF4112195.1"/>
    <property type="molecule type" value="Genomic_DNA"/>
</dbReference>
<dbReference type="PANTHER" id="PTHR22692:SF24">
    <property type="entry name" value="MYOSIN VIIB"/>
    <property type="match status" value="1"/>
</dbReference>
<dbReference type="PRINTS" id="PR00193">
    <property type="entry name" value="MYOSINHEAVY"/>
</dbReference>
<keyword evidence="3 5" id="KW-0518">Myosin</keyword>
<dbReference type="GO" id="GO:0016459">
    <property type="term" value="C:myosin complex"/>
    <property type="evidence" value="ECO:0007669"/>
    <property type="project" value="UniProtKB-KW"/>
</dbReference>
<dbReference type="Gene3D" id="3.40.850.10">
    <property type="entry name" value="Kinesin motor domain"/>
    <property type="match status" value="1"/>
</dbReference>
<dbReference type="GO" id="GO:0003774">
    <property type="term" value="F:cytoskeletal motor activity"/>
    <property type="evidence" value="ECO:0007669"/>
    <property type="project" value="UniProtKB-UniRule"/>
</dbReference>
<keyword evidence="1 5" id="KW-0547">Nucleotide-binding</keyword>
<keyword evidence="4 5" id="KW-0505">Motor protein</keyword>
<dbReference type="PROSITE" id="PS51456">
    <property type="entry name" value="MYOSIN_MOTOR"/>
    <property type="match status" value="1"/>
</dbReference>
<keyword evidence="6" id="KW-0812">Transmembrane</keyword>
<dbReference type="SMART" id="SM00242">
    <property type="entry name" value="MYSc"/>
    <property type="match status" value="1"/>
</dbReference>
<sequence>MAPPWVTMTLCYLQLDCPLMIRAQPSICCHTGAKVQHFTVKKKKALHKTENVQISNIVFISLSVLILFCNLIFTSLVCLCRSTLTFCCNFTNIYCKRHFLLKLYFLNILSCALWYLYHLPITALFFFVLIWRTELPCVYHYGCVSQGAKSKYHKHLLFPCRHLRSFLLAEHSHCGDLFWLQRRATKNTHRSGDFIKYPPGGGQKDSVMVVLRKGDYVWVDCSDGVQIGAEVRLSDAGQLQLIDDEGKEHKIKKDNSLKPMHPTSVNGVDDMIRLGDLNEAGLLRNLLVRYKEGAIYTYTGSILVAVNPYQLLPIYTPEQVEMYTDRRLGDLPPHVFAIADSCFFNMRRNRKDQCCIISGESGAGKTESTKLMLQFLAAVSGQRSWIEQQILEANPILEAFGNAKTVRNDNSSRFGKYIDIHFNKNGAIEGARFEQYLLEKSRVCQQASQERNYHIFYCMLMGMPPDQKKILSLGHAAEYNYLTMVLIIMKSMLPRSMCILHLLQ</sequence>
<accession>A0A7J6CZ21</accession>
<keyword evidence="6" id="KW-0472">Membrane</keyword>
<keyword evidence="2 5" id="KW-0067">ATP-binding</keyword>
<evidence type="ECO:0000256" key="3">
    <source>
        <dbReference type="ARBA" id="ARBA00023123"/>
    </source>
</evidence>
<keyword evidence="9" id="KW-1185">Reference proteome</keyword>
<keyword evidence="5" id="KW-0009">Actin-binding</keyword>
<organism evidence="8 9">
    <name type="scientific">Onychostoma macrolepis</name>
    <dbReference type="NCBI Taxonomy" id="369639"/>
    <lineage>
        <taxon>Eukaryota</taxon>
        <taxon>Metazoa</taxon>
        <taxon>Chordata</taxon>
        <taxon>Craniata</taxon>
        <taxon>Vertebrata</taxon>
        <taxon>Euteleostomi</taxon>
        <taxon>Actinopterygii</taxon>
        <taxon>Neopterygii</taxon>
        <taxon>Teleostei</taxon>
        <taxon>Ostariophysi</taxon>
        <taxon>Cypriniformes</taxon>
        <taxon>Cyprinidae</taxon>
        <taxon>Acrossocheilinae</taxon>
        <taxon>Onychostoma</taxon>
    </lineage>
</organism>
<evidence type="ECO:0000256" key="1">
    <source>
        <dbReference type="ARBA" id="ARBA00022741"/>
    </source>
</evidence>
<dbReference type="Pfam" id="PF00063">
    <property type="entry name" value="Myosin_head"/>
    <property type="match status" value="1"/>
</dbReference>
<dbReference type="SUPFAM" id="SSF52540">
    <property type="entry name" value="P-loop containing nucleoside triphosphate hydrolases"/>
    <property type="match status" value="1"/>
</dbReference>
<comment type="similarity">
    <text evidence="5">Belongs to the TRAFAC class myosin-kinesin ATPase superfamily. Myosin family.</text>
</comment>
<dbReference type="PANTHER" id="PTHR22692">
    <property type="entry name" value="MYOSIN VII, XV"/>
    <property type="match status" value="1"/>
</dbReference>
<dbReference type="InterPro" id="IPR001609">
    <property type="entry name" value="Myosin_head_motor_dom-like"/>
</dbReference>
<dbReference type="GO" id="GO:0003779">
    <property type="term" value="F:actin binding"/>
    <property type="evidence" value="ECO:0007669"/>
    <property type="project" value="UniProtKB-KW"/>
</dbReference>
<feature type="transmembrane region" description="Helical" evidence="6">
    <location>
        <begin position="101"/>
        <end position="131"/>
    </location>
</feature>
<comment type="caution">
    <text evidence="8">The sequence shown here is derived from an EMBL/GenBank/DDBJ whole genome shotgun (WGS) entry which is preliminary data.</text>
</comment>
<evidence type="ECO:0000256" key="5">
    <source>
        <dbReference type="PROSITE-ProRule" id="PRU00782"/>
    </source>
</evidence>
<keyword evidence="6" id="KW-1133">Transmembrane helix</keyword>
<evidence type="ECO:0000313" key="9">
    <source>
        <dbReference type="Proteomes" id="UP000579812"/>
    </source>
</evidence>
<evidence type="ECO:0000313" key="8">
    <source>
        <dbReference type="EMBL" id="KAF4112195.1"/>
    </source>
</evidence>
<evidence type="ECO:0000256" key="2">
    <source>
        <dbReference type="ARBA" id="ARBA00022840"/>
    </source>
</evidence>
<reference evidence="8 9" key="1">
    <citation type="submission" date="2020-04" db="EMBL/GenBank/DDBJ databases">
        <title>Chromosome-level genome assembly of a cyprinid fish Onychostoma macrolepis by integration of Nanopore Sequencing, Bionano and Hi-C technology.</title>
        <authorList>
            <person name="Wang D."/>
        </authorList>
    </citation>
    <scope>NUCLEOTIDE SEQUENCE [LARGE SCALE GENOMIC DNA]</scope>
    <source>
        <strain evidence="8">SWU-2019</strain>
        <tissue evidence="8">Muscle</tissue>
    </source>
</reference>
<dbReference type="Proteomes" id="UP000579812">
    <property type="component" value="Unassembled WGS sequence"/>
</dbReference>
<proteinExistence type="inferred from homology"/>
<dbReference type="InterPro" id="IPR036961">
    <property type="entry name" value="Kinesin_motor_dom_sf"/>
</dbReference>
<evidence type="ECO:0000256" key="6">
    <source>
        <dbReference type="SAM" id="Phobius"/>
    </source>
</evidence>
<protein>
    <recommendedName>
        <fullName evidence="7">Myosin motor domain-containing protein</fullName>
    </recommendedName>
</protein>
<feature type="binding site" evidence="5">
    <location>
        <begin position="359"/>
        <end position="366"/>
    </location>
    <ligand>
        <name>ATP</name>
        <dbReference type="ChEBI" id="CHEBI:30616"/>
    </ligand>
</feature>
<evidence type="ECO:0000256" key="4">
    <source>
        <dbReference type="ARBA" id="ARBA00023175"/>
    </source>
</evidence>
<dbReference type="Pfam" id="PF24123">
    <property type="entry name" value="Myosin_VII_N"/>
    <property type="match status" value="1"/>
</dbReference>
<dbReference type="AlphaFoldDB" id="A0A7J6CZ21"/>
<dbReference type="InterPro" id="IPR057130">
    <property type="entry name" value="Myosin_VII_N"/>
</dbReference>
<comment type="caution">
    <text evidence="5">Lacks conserved residue(s) required for the propagation of feature annotation.</text>
</comment>
<gene>
    <name evidence="8" type="ORF">G5714_006990</name>
</gene>